<dbReference type="InterPro" id="IPR036514">
    <property type="entry name" value="SGNH_hydro_sf"/>
</dbReference>
<comment type="caution">
    <text evidence="2">The sequence shown here is derived from an EMBL/GenBank/DDBJ whole genome shotgun (WGS) entry which is preliminary data.</text>
</comment>
<dbReference type="Gene3D" id="3.40.50.1110">
    <property type="entry name" value="SGNH hydrolase"/>
    <property type="match status" value="1"/>
</dbReference>
<name>A0A1G2EE08_9BACT</name>
<dbReference type="AlphaFoldDB" id="A0A1G2EE08"/>
<evidence type="ECO:0000256" key="1">
    <source>
        <dbReference type="SAM" id="Phobius"/>
    </source>
</evidence>
<keyword evidence="1" id="KW-0472">Membrane</keyword>
<keyword evidence="1" id="KW-1133">Transmembrane helix</keyword>
<proteinExistence type="predicted"/>
<dbReference type="Proteomes" id="UP000178647">
    <property type="component" value="Unassembled WGS sequence"/>
</dbReference>
<dbReference type="STRING" id="1801672.A2896_01565"/>
<feature type="transmembrane region" description="Helical" evidence="1">
    <location>
        <begin position="12"/>
        <end position="37"/>
    </location>
</feature>
<reference evidence="2 3" key="1">
    <citation type="journal article" date="2016" name="Nat. Commun.">
        <title>Thousands of microbial genomes shed light on interconnected biogeochemical processes in an aquifer system.</title>
        <authorList>
            <person name="Anantharaman K."/>
            <person name="Brown C.T."/>
            <person name="Hug L.A."/>
            <person name="Sharon I."/>
            <person name="Castelle C.J."/>
            <person name="Probst A.J."/>
            <person name="Thomas B.C."/>
            <person name="Singh A."/>
            <person name="Wilkins M.J."/>
            <person name="Karaoz U."/>
            <person name="Brodie E.L."/>
            <person name="Williams K.H."/>
            <person name="Hubbard S.S."/>
            <person name="Banfield J.F."/>
        </authorList>
    </citation>
    <scope>NUCLEOTIDE SEQUENCE [LARGE SCALE GENOMIC DNA]</scope>
</reference>
<dbReference type="SUPFAM" id="SSF52266">
    <property type="entry name" value="SGNH hydrolase"/>
    <property type="match status" value="1"/>
</dbReference>
<dbReference type="CDD" id="cd00229">
    <property type="entry name" value="SGNH_hydrolase"/>
    <property type="match status" value="1"/>
</dbReference>
<gene>
    <name evidence="2" type="ORF">A2896_01565</name>
</gene>
<sequence length="387" mass="44822">MKINFRKFRDYYKLTAIMLLNICLLFILVNILGFVGINIRENYFKQKTVIAEKYGEAALERVYPGLTAREIAEIQRESWSNVYLYEPFTQFKERPTSGNYVNVAEAGFRITKNQGPWPPDPENFNVFLFGGSTTFGYGLPDNQTIASYLQDYLSQVKEERVAVYNFGRGAYFSTQERIFFEQLLTSGHIPDLAIFIDGLNEFYFNQPLFTKHLEQFQRFNGEPLGALKFYGSMEIKKLPITRLARFFGDLIIKKEELSEKVAYNDPSVINQLINRYLENKKIIEAAAAVYEVAPIFVWQPAPNYKYDLQYHLFAGNGDFDANNYIEYGYPQIAEMYEKGLLGDNFFWRADIQEGIKEPLYVDKVHYTAGMSQKLAKIIVDLLYNGAD</sequence>
<protein>
    <recommendedName>
        <fullName evidence="4">SGNH hydrolase-type esterase domain-containing protein</fullName>
    </recommendedName>
</protein>
<accession>A0A1G2EE08</accession>
<evidence type="ECO:0008006" key="4">
    <source>
        <dbReference type="Google" id="ProtNLM"/>
    </source>
</evidence>
<dbReference type="EMBL" id="MHMH01000021">
    <property type="protein sequence ID" value="OGZ24009.1"/>
    <property type="molecule type" value="Genomic_DNA"/>
</dbReference>
<organism evidence="2 3">
    <name type="scientific">Candidatus Nealsonbacteria bacterium RIFCSPLOWO2_01_FULL_43_32</name>
    <dbReference type="NCBI Taxonomy" id="1801672"/>
    <lineage>
        <taxon>Bacteria</taxon>
        <taxon>Candidatus Nealsoniibacteriota</taxon>
    </lineage>
</organism>
<evidence type="ECO:0000313" key="3">
    <source>
        <dbReference type="Proteomes" id="UP000178647"/>
    </source>
</evidence>
<evidence type="ECO:0000313" key="2">
    <source>
        <dbReference type="EMBL" id="OGZ24009.1"/>
    </source>
</evidence>
<keyword evidence="1" id="KW-0812">Transmembrane</keyword>